<dbReference type="Gene3D" id="1.10.730.10">
    <property type="entry name" value="Isoleucyl-tRNA Synthetase, Domain 1"/>
    <property type="match status" value="1"/>
</dbReference>
<evidence type="ECO:0000259" key="10">
    <source>
        <dbReference type="Pfam" id="PF09334"/>
    </source>
</evidence>
<dbReference type="Gene3D" id="2.170.220.10">
    <property type="match status" value="1"/>
</dbReference>
<keyword evidence="3 8" id="KW-0547">Nucleotide-binding</keyword>
<dbReference type="AlphaFoldDB" id="A0A7C3WQE2"/>
<dbReference type="PANTHER" id="PTHR43326">
    <property type="entry name" value="METHIONYL-TRNA SYNTHETASE"/>
    <property type="match status" value="1"/>
</dbReference>
<dbReference type="NCBIfam" id="NF008900">
    <property type="entry name" value="PRK12267.1"/>
    <property type="match status" value="1"/>
</dbReference>
<feature type="domain" description="Methionyl/Leucyl tRNA synthetase" evidence="10">
    <location>
        <begin position="136"/>
        <end position="357"/>
    </location>
</feature>
<feature type="binding site" evidence="8">
    <location>
        <position position="128"/>
    </location>
    <ligand>
        <name>Zn(2+)</name>
        <dbReference type="ChEBI" id="CHEBI:29105"/>
    </ligand>
</feature>
<comment type="function">
    <text evidence="8">Is required not only for elongation of protein synthesis but also for the initiation of all mRNA translation through initiator tRNA(fMet) aminoacylation.</text>
</comment>
<sequence>MAFYITTPIYYVNAEPHIGHAYTTIVADALARFHRLMREETRFQTGTDEHGDKVLEAARKAGLPVREFVDRVSAVFRQTWDELDISYDVFVRTTAPEHIRLVQGVLTRLHETGDIYFGDYGGLYCFGCERFYLERELENGLCPDHKTAPTYIKEENYFFRMSRYQDWLVHYIEDHPDWIRPERYKNEVLGFLREPLEDLCISRPERRLPWGIPLPFDNRYVAYVWFDALLNYLTGLNYPDGPEFHKFWPAAQHLIAKDILKPHAIYWPTMLRAAGIEPFRHLNVHGYWQLAQGKMSKSLGNVVDPRWLAETYGLDQIRYFFLREMVFGLDAHFSEEALRARINADLANDLGNLFARSLGMAFKYREGIVPPPGPPEAPEREVTTAAREMAADFLHLFPALDFPKALHRVWDYIGVLNRYIVTCAPWELAKDPKAAGRLDTVLYHLLEGLRFIAALLRPVMPGSALKMSEQLGLGLALWDHPLPQVLTWGRLTPKSQLRRGKPLFPRLET</sequence>
<dbReference type="GO" id="GO:0046872">
    <property type="term" value="F:metal ion binding"/>
    <property type="evidence" value="ECO:0007669"/>
    <property type="project" value="UniProtKB-KW"/>
</dbReference>
<dbReference type="HAMAP" id="MF_01228">
    <property type="entry name" value="Met_tRNA_synth_type2"/>
    <property type="match status" value="1"/>
</dbReference>
<dbReference type="FunFam" id="2.170.220.10:FF:000003">
    <property type="entry name" value="Methionine--tRNA ligase"/>
    <property type="match status" value="1"/>
</dbReference>
<keyword evidence="2 8" id="KW-0479">Metal-binding</keyword>
<dbReference type="PANTHER" id="PTHR43326:SF1">
    <property type="entry name" value="METHIONINE--TRNA LIGASE, MITOCHONDRIAL"/>
    <property type="match status" value="1"/>
</dbReference>
<comment type="caution">
    <text evidence="8">Lacks conserved residue(s) required for the propagation of feature annotation.</text>
</comment>
<proteinExistence type="inferred from homology"/>
<gene>
    <name evidence="8 11" type="primary">metG</name>
    <name evidence="11" type="ORF">ENV62_04670</name>
</gene>
<evidence type="ECO:0000256" key="5">
    <source>
        <dbReference type="ARBA" id="ARBA00022840"/>
    </source>
</evidence>
<comment type="subcellular location">
    <subcellularLocation>
        <location evidence="8">Cytoplasm</location>
    </subcellularLocation>
</comment>
<evidence type="ECO:0000259" key="9">
    <source>
        <dbReference type="Pfam" id="PF01406"/>
    </source>
</evidence>
<dbReference type="Gene3D" id="3.40.50.620">
    <property type="entry name" value="HUPs"/>
    <property type="match status" value="1"/>
</dbReference>
<dbReference type="InterPro" id="IPR015413">
    <property type="entry name" value="Methionyl/Leucyl_tRNA_Synth"/>
</dbReference>
<dbReference type="InterPro" id="IPR041872">
    <property type="entry name" value="Anticodon_Met"/>
</dbReference>
<evidence type="ECO:0000256" key="8">
    <source>
        <dbReference type="HAMAP-Rule" id="MF_01228"/>
    </source>
</evidence>
<keyword evidence="6 8" id="KW-0648">Protein biosynthesis</keyword>
<evidence type="ECO:0000256" key="2">
    <source>
        <dbReference type="ARBA" id="ARBA00022723"/>
    </source>
</evidence>
<evidence type="ECO:0000256" key="4">
    <source>
        <dbReference type="ARBA" id="ARBA00022833"/>
    </source>
</evidence>
<dbReference type="PRINTS" id="PR01041">
    <property type="entry name" value="TRNASYNTHMET"/>
</dbReference>
<dbReference type="GO" id="GO:0005737">
    <property type="term" value="C:cytoplasm"/>
    <property type="evidence" value="ECO:0007669"/>
    <property type="project" value="UniProtKB-SubCell"/>
</dbReference>
<dbReference type="SUPFAM" id="SSF47323">
    <property type="entry name" value="Anticodon-binding domain of a subclass of class I aminoacyl-tRNA synthetases"/>
    <property type="match status" value="1"/>
</dbReference>
<feature type="short sequence motif" description="'KMSKS' region" evidence="8">
    <location>
        <begin position="294"/>
        <end position="298"/>
    </location>
</feature>
<evidence type="ECO:0000256" key="6">
    <source>
        <dbReference type="ARBA" id="ARBA00022917"/>
    </source>
</evidence>
<feature type="binding site" evidence="8">
    <location>
        <position position="145"/>
    </location>
    <ligand>
        <name>Zn(2+)</name>
        <dbReference type="ChEBI" id="CHEBI:29105"/>
    </ligand>
</feature>
<evidence type="ECO:0000256" key="3">
    <source>
        <dbReference type="ARBA" id="ARBA00022741"/>
    </source>
</evidence>
<keyword evidence="7 8" id="KW-0030">Aminoacyl-tRNA synthetase</keyword>
<comment type="caution">
    <text evidence="11">The sequence shown here is derived from an EMBL/GenBank/DDBJ whole genome shotgun (WGS) entry which is preliminary data.</text>
</comment>
<dbReference type="GO" id="GO:0004825">
    <property type="term" value="F:methionine-tRNA ligase activity"/>
    <property type="evidence" value="ECO:0007669"/>
    <property type="project" value="UniProtKB-UniRule"/>
</dbReference>
<comment type="similarity">
    <text evidence="8">Belongs to the class-I aminoacyl-tRNA synthetase family. MetG type 2A subfamily.</text>
</comment>
<comment type="subunit">
    <text evidence="8">Monomer.</text>
</comment>
<keyword evidence="1 8" id="KW-0436">Ligase</keyword>
<dbReference type="CDD" id="cd00814">
    <property type="entry name" value="MetRS_core"/>
    <property type="match status" value="1"/>
</dbReference>
<dbReference type="Pfam" id="PF01406">
    <property type="entry name" value="tRNA-synt_1e"/>
    <property type="match status" value="1"/>
</dbReference>
<comment type="cofactor">
    <cofactor evidence="8">
        <name>Zn(2+)</name>
        <dbReference type="ChEBI" id="CHEBI:29105"/>
    </cofactor>
    <text evidence="8">Binds 1 zinc ion per subunit.</text>
</comment>
<dbReference type="InterPro" id="IPR023457">
    <property type="entry name" value="Met-tRNA_synth_2"/>
</dbReference>
<comment type="catalytic activity">
    <reaction evidence="8">
        <text>tRNA(Met) + L-methionine + ATP = L-methionyl-tRNA(Met) + AMP + diphosphate</text>
        <dbReference type="Rhea" id="RHEA:13481"/>
        <dbReference type="Rhea" id="RHEA-COMP:9667"/>
        <dbReference type="Rhea" id="RHEA-COMP:9698"/>
        <dbReference type="ChEBI" id="CHEBI:30616"/>
        <dbReference type="ChEBI" id="CHEBI:33019"/>
        <dbReference type="ChEBI" id="CHEBI:57844"/>
        <dbReference type="ChEBI" id="CHEBI:78442"/>
        <dbReference type="ChEBI" id="CHEBI:78530"/>
        <dbReference type="ChEBI" id="CHEBI:456215"/>
        <dbReference type="EC" id="6.1.1.10"/>
    </reaction>
</comment>
<dbReference type="EMBL" id="DTHB01000040">
    <property type="protein sequence ID" value="HGB14516.1"/>
    <property type="molecule type" value="Genomic_DNA"/>
</dbReference>
<dbReference type="Pfam" id="PF09334">
    <property type="entry name" value="tRNA-synt_1g"/>
    <property type="match status" value="1"/>
</dbReference>
<keyword evidence="5 8" id="KW-0067">ATP-binding</keyword>
<keyword evidence="8" id="KW-0963">Cytoplasm</keyword>
<dbReference type="InterPro" id="IPR014729">
    <property type="entry name" value="Rossmann-like_a/b/a_fold"/>
</dbReference>
<keyword evidence="4 8" id="KW-0862">Zinc</keyword>
<feature type="binding site" evidence="8">
    <location>
        <position position="125"/>
    </location>
    <ligand>
        <name>Zn(2+)</name>
        <dbReference type="ChEBI" id="CHEBI:29105"/>
    </ligand>
</feature>
<dbReference type="InterPro" id="IPR009080">
    <property type="entry name" value="tRNAsynth_Ia_anticodon-bd"/>
</dbReference>
<evidence type="ECO:0000256" key="1">
    <source>
        <dbReference type="ARBA" id="ARBA00022598"/>
    </source>
</evidence>
<accession>A0A7C3WQE2</accession>
<dbReference type="InterPro" id="IPR032678">
    <property type="entry name" value="tRNA-synt_1_cat_dom"/>
</dbReference>
<organism evidence="11">
    <name type="scientific">Desulfobacca acetoxidans</name>
    <dbReference type="NCBI Taxonomy" id="60893"/>
    <lineage>
        <taxon>Bacteria</taxon>
        <taxon>Pseudomonadati</taxon>
        <taxon>Thermodesulfobacteriota</taxon>
        <taxon>Desulfobaccia</taxon>
        <taxon>Desulfobaccales</taxon>
        <taxon>Desulfobaccaceae</taxon>
        <taxon>Desulfobacca</taxon>
    </lineage>
</organism>
<dbReference type="InterPro" id="IPR033911">
    <property type="entry name" value="MetRS_core"/>
</dbReference>
<name>A0A7C3WQE2_9BACT</name>
<protein>
    <recommendedName>
        <fullName evidence="8">Methionine--tRNA ligase</fullName>
        <ecNumber evidence="8">6.1.1.10</ecNumber>
    </recommendedName>
    <alternativeName>
        <fullName evidence="8">Methionyl-tRNA synthetase</fullName>
        <shortName evidence="8">MetRS</shortName>
    </alternativeName>
</protein>
<dbReference type="CDD" id="cd07957">
    <property type="entry name" value="Anticodon_Ia_Met"/>
    <property type="match status" value="1"/>
</dbReference>
<dbReference type="GO" id="GO:0005524">
    <property type="term" value="F:ATP binding"/>
    <property type="evidence" value="ECO:0007669"/>
    <property type="project" value="UniProtKB-UniRule"/>
</dbReference>
<dbReference type="GO" id="GO:0006431">
    <property type="term" value="P:methionyl-tRNA aminoacylation"/>
    <property type="evidence" value="ECO:0007669"/>
    <property type="project" value="UniProtKB-UniRule"/>
</dbReference>
<feature type="domain" description="tRNA synthetases class I catalytic" evidence="9">
    <location>
        <begin position="12"/>
        <end position="124"/>
    </location>
</feature>
<dbReference type="SUPFAM" id="SSF52374">
    <property type="entry name" value="Nucleotidylyl transferase"/>
    <property type="match status" value="1"/>
</dbReference>
<feature type="short sequence motif" description="'HIGH' region" evidence="8">
    <location>
        <begin position="10"/>
        <end position="20"/>
    </location>
</feature>
<feature type="binding site" evidence="8">
    <location>
        <position position="142"/>
    </location>
    <ligand>
        <name>Zn(2+)</name>
        <dbReference type="ChEBI" id="CHEBI:29105"/>
    </ligand>
</feature>
<evidence type="ECO:0000313" key="11">
    <source>
        <dbReference type="EMBL" id="HGB14516.1"/>
    </source>
</evidence>
<dbReference type="EC" id="6.1.1.10" evidence="8"/>
<reference evidence="11" key="1">
    <citation type="journal article" date="2020" name="mSystems">
        <title>Genome- and Community-Level Interaction Insights into Carbon Utilization and Element Cycling Functions of Hydrothermarchaeota in Hydrothermal Sediment.</title>
        <authorList>
            <person name="Zhou Z."/>
            <person name="Liu Y."/>
            <person name="Xu W."/>
            <person name="Pan J."/>
            <person name="Luo Z.H."/>
            <person name="Li M."/>
        </authorList>
    </citation>
    <scope>NUCLEOTIDE SEQUENCE [LARGE SCALE GENOMIC DNA]</scope>
    <source>
        <strain evidence="11">SpSt-776</strain>
    </source>
</reference>
<evidence type="ECO:0000256" key="7">
    <source>
        <dbReference type="ARBA" id="ARBA00023146"/>
    </source>
</evidence>